<evidence type="ECO:0000313" key="2">
    <source>
        <dbReference type="Proteomes" id="UP001057561"/>
    </source>
</evidence>
<organism evidence="1 2">
    <name type="scientific">Dolichospermum heterosporum TAC447</name>
    <dbReference type="NCBI Taxonomy" id="747523"/>
    <lineage>
        <taxon>Bacteria</taxon>
        <taxon>Bacillati</taxon>
        <taxon>Cyanobacteriota</taxon>
        <taxon>Cyanophyceae</taxon>
        <taxon>Nostocales</taxon>
        <taxon>Aphanizomenonaceae</taxon>
        <taxon>Dolichospermum</taxon>
        <taxon>Dolichospermum heterosporum</taxon>
    </lineage>
</organism>
<accession>A0ABY5LWE2</accession>
<gene>
    <name evidence="1" type="ORF">NG743_23170</name>
</gene>
<name>A0ABY5LWE2_9CYAN</name>
<keyword evidence="2" id="KW-1185">Reference proteome</keyword>
<dbReference type="EMBL" id="CP099464">
    <property type="protein sequence ID" value="UUO14878.1"/>
    <property type="molecule type" value="Genomic_DNA"/>
</dbReference>
<protein>
    <submittedName>
        <fullName evidence="1">Uncharacterized protein</fullName>
    </submittedName>
</protein>
<sequence>MIYDLIISIHNKDLDIDLESALTFITTHQEWYNWIFTKFGFTLPKQ</sequence>
<proteinExistence type="predicted"/>
<evidence type="ECO:0000313" key="1">
    <source>
        <dbReference type="EMBL" id="UUO14878.1"/>
    </source>
</evidence>
<dbReference type="Proteomes" id="UP001057561">
    <property type="component" value="Chromosome"/>
</dbReference>
<dbReference type="RefSeq" id="WP_160170608.1">
    <property type="nucleotide sequence ID" value="NZ_CP099464.1"/>
</dbReference>
<reference evidence="1" key="1">
    <citation type="submission" date="2022-06" db="EMBL/GenBank/DDBJ databases">
        <title>Nostosin G and Spiroidesin B from the Cyanobacterium Dolichospermum sp. NIES-1697.</title>
        <authorList>
            <person name="Phan C.-S."/>
            <person name="Mehjabin J.J."/>
            <person name="Anas A.R.J."/>
            <person name="Hayasaka M."/>
            <person name="Onoki R."/>
            <person name="Wang J."/>
            <person name="Umezawa T."/>
            <person name="Washio K."/>
            <person name="Morikawa M."/>
            <person name="Okino T."/>
        </authorList>
    </citation>
    <scope>NUCLEOTIDE SEQUENCE</scope>
    <source>
        <strain evidence="1">NIES-1697</strain>
    </source>
</reference>